<dbReference type="PANTHER" id="PTHR13693:SF3">
    <property type="entry name" value="LD36009P"/>
    <property type="match status" value="1"/>
</dbReference>
<comment type="cofactor">
    <cofactor evidence="1">
        <name>pyridoxal 5'-phosphate</name>
        <dbReference type="ChEBI" id="CHEBI:597326"/>
    </cofactor>
</comment>
<dbReference type="InterPro" id="IPR050087">
    <property type="entry name" value="AON_synthase_class-II"/>
</dbReference>
<feature type="domain" description="Aminotransferase class I/classII large" evidence="4">
    <location>
        <begin position="98"/>
        <end position="439"/>
    </location>
</feature>
<evidence type="ECO:0000256" key="2">
    <source>
        <dbReference type="ARBA" id="ARBA00022679"/>
    </source>
</evidence>
<dbReference type="CDD" id="cd06454">
    <property type="entry name" value="KBL_like"/>
    <property type="match status" value="1"/>
</dbReference>
<evidence type="ECO:0000313" key="6">
    <source>
        <dbReference type="Proteomes" id="UP001055460"/>
    </source>
</evidence>
<evidence type="ECO:0000313" key="5">
    <source>
        <dbReference type="EMBL" id="USJ23613.1"/>
    </source>
</evidence>
<dbReference type="PANTHER" id="PTHR13693">
    <property type="entry name" value="CLASS II AMINOTRANSFERASE/8-AMINO-7-OXONONANOATE SYNTHASE"/>
    <property type="match status" value="1"/>
</dbReference>
<dbReference type="Gene3D" id="3.40.640.10">
    <property type="entry name" value="Type I PLP-dependent aspartate aminotransferase-like (Major domain)"/>
    <property type="match status" value="1"/>
</dbReference>
<evidence type="ECO:0000256" key="1">
    <source>
        <dbReference type="ARBA" id="ARBA00001933"/>
    </source>
</evidence>
<keyword evidence="2" id="KW-0808">Transferase</keyword>
<dbReference type="Gene3D" id="3.90.1150.10">
    <property type="entry name" value="Aspartate Aminotransferase, domain 1"/>
    <property type="match status" value="1"/>
</dbReference>
<evidence type="ECO:0000256" key="3">
    <source>
        <dbReference type="SAM" id="MobiDB-lite"/>
    </source>
</evidence>
<dbReference type="SUPFAM" id="SSF53383">
    <property type="entry name" value="PLP-dependent transferases"/>
    <property type="match status" value="1"/>
</dbReference>
<dbReference type="InterPro" id="IPR004839">
    <property type="entry name" value="Aminotransferase_I/II_large"/>
</dbReference>
<proteinExistence type="predicted"/>
<protein>
    <submittedName>
        <fullName evidence="5">Aminotransferase class I/II-fold pyridoxal phosphate-dependent enzyme</fullName>
    </submittedName>
</protein>
<dbReference type="RefSeq" id="WP_060522318.1">
    <property type="nucleotide sequence ID" value="NZ_CAXURO020000001.1"/>
</dbReference>
<dbReference type="Proteomes" id="UP001055460">
    <property type="component" value="Chromosome"/>
</dbReference>
<feature type="region of interest" description="Disordered" evidence="3">
    <location>
        <begin position="1"/>
        <end position="50"/>
    </location>
</feature>
<sequence>MSTNGNGPGASKMTSSLKENLLDRMRNTHQSSERNRMARSEREMPPPARRQQARFEDLPEYKQVMTQKFASEQLGIANPFYRAHQTAAGATTVIDGRKLINFASYDYLGLNRHAEVLARARDTIGTFGISASASRLVAGERPVHVALEEKIAGFYGVDAAVCFVSGYLTNVAAISCLMGPKDLVVHDEFIHNSALAGVKLSGATRRLFKHNDVADLEHVLRTVAGDYRRIMVIVEGIYSMDGDVADLPALLKLRAEYGFWLMVDEAHSLGVLGKTGRGLAEHFGVDPREIDIWMGTLSKTTSSCGGYIAGSEALVEVLKASAGGFVYSVGLAPVLAAAATTSLEVLEREPTRTAALRRNGALFLKLAKEAGLDTGLSSGFSVVPVLVGDSLRAVQLSNDLLAEGVNALPIIHPAVPEGLARLRFFITSDHTEEQIRRTVTLTAERLADLTERNFGLGGIDIDQMMKALSAR</sequence>
<organism evidence="5 6">
    <name type="scientific">Ensifer adhaerens</name>
    <name type="common">Sinorhizobium morelense</name>
    <dbReference type="NCBI Taxonomy" id="106592"/>
    <lineage>
        <taxon>Bacteria</taxon>
        <taxon>Pseudomonadati</taxon>
        <taxon>Pseudomonadota</taxon>
        <taxon>Alphaproteobacteria</taxon>
        <taxon>Hyphomicrobiales</taxon>
        <taxon>Rhizobiaceae</taxon>
        <taxon>Sinorhizobium/Ensifer group</taxon>
        <taxon>Ensifer</taxon>
    </lineage>
</organism>
<dbReference type="InterPro" id="IPR015421">
    <property type="entry name" value="PyrdxlP-dep_Trfase_major"/>
</dbReference>
<dbReference type="GO" id="GO:0030170">
    <property type="term" value="F:pyridoxal phosphate binding"/>
    <property type="evidence" value="ECO:0007669"/>
    <property type="project" value="InterPro"/>
</dbReference>
<dbReference type="OrthoDB" id="9807157at2"/>
<accession>A0A9Q8Y788</accession>
<name>A0A9Q8Y788_ENSAD</name>
<dbReference type="AlphaFoldDB" id="A0A9Q8Y788"/>
<feature type="compositionally biased region" description="Basic and acidic residues" evidence="3">
    <location>
        <begin position="20"/>
        <end position="44"/>
    </location>
</feature>
<dbReference type="EMBL" id="CP098807">
    <property type="protein sequence ID" value="USJ23613.1"/>
    <property type="molecule type" value="Genomic_DNA"/>
</dbReference>
<dbReference type="Pfam" id="PF00155">
    <property type="entry name" value="Aminotran_1_2"/>
    <property type="match status" value="1"/>
</dbReference>
<dbReference type="InterPro" id="IPR015424">
    <property type="entry name" value="PyrdxlP-dep_Trfase"/>
</dbReference>
<reference evidence="5" key="1">
    <citation type="submission" date="2022-06" db="EMBL/GenBank/DDBJ databases">
        <title>Physiological and biochemical characterization and genomic elucidation of a strain of the genus Ensifer adhaerens M8 that combines arsenic oxidation and chromium reduction.</title>
        <authorList>
            <person name="Li X."/>
            <person name="Yu c."/>
        </authorList>
    </citation>
    <scope>NUCLEOTIDE SEQUENCE</scope>
    <source>
        <strain evidence="5">M8</strain>
    </source>
</reference>
<dbReference type="GO" id="GO:0008483">
    <property type="term" value="F:transaminase activity"/>
    <property type="evidence" value="ECO:0007669"/>
    <property type="project" value="UniProtKB-KW"/>
</dbReference>
<dbReference type="InterPro" id="IPR015422">
    <property type="entry name" value="PyrdxlP-dep_Trfase_small"/>
</dbReference>
<evidence type="ECO:0000259" key="4">
    <source>
        <dbReference type="Pfam" id="PF00155"/>
    </source>
</evidence>
<gene>
    <name evidence="5" type="ORF">NE863_01055</name>
</gene>
<keyword evidence="5" id="KW-0032">Aminotransferase</keyword>